<dbReference type="SUPFAM" id="SSF53335">
    <property type="entry name" value="S-adenosyl-L-methionine-dependent methyltransferases"/>
    <property type="match status" value="1"/>
</dbReference>
<feature type="domain" description="Methyltransferase type 11" evidence="1">
    <location>
        <begin position="21"/>
        <end position="69"/>
    </location>
</feature>
<dbReference type="Gene3D" id="3.40.50.150">
    <property type="entry name" value="Vaccinia Virus protein VP39"/>
    <property type="match status" value="1"/>
</dbReference>
<sequence length="186" mass="21214">MVKARFYGAVHTEEIDVTDGLVVAADSLPFPSNSIDGLVLHHVLELGMDARAVLREAQRVLQPGGRVVICGFNSLSLWGLLRWRYRFRGLMPLSSVRIQDWISVLGIQRDQPVRYFNCYRRMHFSINHMNFRRIAEKLRRIPFPFGDVYVICGIKQRSALVPPHGVGLSRLPKVDSIGLPRPVVRQ</sequence>
<accession>A0A381SYC7</accession>
<dbReference type="InterPro" id="IPR013216">
    <property type="entry name" value="Methyltransf_11"/>
</dbReference>
<evidence type="ECO:0000313" key="2">
    <source>
        <dbReference type="EMBL" id="SVA06373.1"/>
    </source>
</evidence>
<dbReference type="InterPro" id="IPR029063">
    <property type="entry name" value="SAM-dependent_MTases_sf"/>
</dbReference>
<dbReference type="EMBL" id="UINC01003444">
    <property type="protein sequence ID" value="SVA06373.1"/>
    <property type="molecule type" value="Genomic_DNA"/>
</dbReference>
<protein>
    <recommendedName>
        <fullName evidence="1">Methyltransferase type 11 domain-containing protein</fullName>
    </recommendedName>
</protein>
<name>A0A381SYC7_9ZZZZ</name>
<gene>
    <name evidence="2" type="ORF">METZ01_LOCUS59227</name>
</gene>
<proteinExistence type="predicted"/>
<evidence type="ECO:0000259" key="1">
    <source>
        <dbReference type="Pfam" id="PF08241"/>
    </source>
</evidence>
<organism evidence="2">
    <name type="scientific">marine metagenome</name>
    <dbReference type="NCBI Taxonomy" id="408172"/>
    <lineage>
        <taxon>unclassified sequences</taxon>
        <taxon>metagenomes</taxon>
        <taxon>ecological metagenomes</taxon>
    </lineage>
</organism>
<dbReference type="GO" id="GO:0008757">
    <property type="term" value="F:S-adenosylmethionine-dependent methyltransferase activity"/>
    <property type="evidence" value="ECO:0007669"/>
    <property type="project" value="InterPro"/>
</dbReference>
<dbReference type="Pfam" id="PF08241">
    <property type="entry name" value="Methyltransf_11"/>
    <property type="match status" value="1"/>
</dbReference>
<reference evidence="2" key="1">
    <citation type="submission" date="2018-05" db="EMBL/GenBank/DDBJ databases">
        <authorList>
            <person name="Lanie J.A."/>
            <person name="Ng W.-L."/>
            <person name="Kazmierczak K.M."/>
            <person name="Andrzejewski T.M."/>
            <person name="Davidsen T.M."/>
            <person name="Wayne K.J."/>
            <person name="Tettelin H."/>
            <person name="Glass J.I."/>
            <person name="Rusch D."/>
            <person name="Podicherti R."/>
            <person name="Tsui H.-C.T."/>
            <person name="Winkler M.E."/>
        </authorList>
    </citation>
    <scope>NUCLEOTIDE SEQUENCE</scope>
</reference>
<dbReference type="AlphaFoldDB" id="A0A381SYC7"/>